<dbReference type="InterPro" id="IPR021440">
    <property type="entry name" value="DUF3089"/>
</dbReference>
<dbReference type="SUPFAM" id="SSF53474">
    <property type="entry name" value="alpha/beta-Hydrolases"/>
    <property type="match status" value="1"/>
</dbReference>
<dbReference type="RefSeq" id="WP_369059608.1">
    <property type="nucleotide sequence ID" value="NZ_CP158375.1"/>
</dbReference>
<dbReference type="Pfam" id="PF11288">
    <property type="entry name" value="DUF3089"/>
    <property type="match status" value="1"/>
</dbReference>
<dbReference type="InterPro" id="IPR029058">
    <property type="entry name" value="AB_hydrolase_fold"/>
</dbReference>
<reference evidence="1" key="1">
    <citation type="submission" date="2024-06" db="EMBL/GenBank/DDBJ databases">
        <title>Caulobacter inopinatus, sp. nov.</title>
        <authorList>
            <person name="Donachie S.P."/>
        </authorList>
    </citation>
    <scope>NUCLEOTIDE SEQUENCE</scope>
    <source>
        <strain evidence="1">73W</strain>
    </source>
</reference>
<gene>
    <name evidence="1" type="ORF">ABOZ73_18710</name>
</gene>
<dbReference type="EMBL" id="CP158375">
    <property type="protein sequence ID" value="XDO96768.1"/>
    <property type="molecule type" value="Genomic_DNA"/>
</dbReference>
<protein>
    <submittedName>
        <fullName evidence="1">DUF3089 domain-containing protein</fullName>
    </submittedName>
</protein>
<proteinExistence type="predicted"/>
<dbReference type="AlphaFoldDB" id="A0AB39KTY7"/>
<sequence>MSGRGVKLTVLAGVILVLGLLASAAFVWRDDILRTGLDPKVPYQTYNPPPAPNYAQADAWALLPARAETPAADAPAADVFFLHPTTYDGGGDWNAPISKEQSNQALATVMLPNYAGPFERVGRVFAPRYRQASLYTRLTLREDAREARRFAYQDARAAFRRYLAAYGGERPFILVGVEQGGELAARLLQEEIAPDPVLRARLTAAYLLQTLTPTDLYGPGSLVGACQMRRQAGCVVAYTAVPANDREAQRLLPERALVWNSAGDLVNLDGRQALCVNPLLGAQTDEAASERLNLGAANATGLEWGVRPAFLKRQAAAQCQAGLLKVSKPRSDAFKNSGGWADRKKASGYNLFYADLEADAQGRLEAWTSARLAQR</sequence>
<organism evidence="1">
    <name type="scientific">Caulobacter sp. 73W</name>
    <dbReference type="NCBI Taxonomy" id="3161137"/>
    <lineage>
        <taxon>Bacteria</taxon>
        <taxon>Pseudomonadati</taxon>
        <taxon>Pseudomonadota</taxon>
        <taxon>Alphaproteobacteria</taxon>
        <taxon>Caulobacterales</taxon>
        <taxon>Caulobacteraceae</taxon>
        <taxon>Caulobacter</taxon>
    </lineage>
</organism>
<evidence type="ECO:0000313" key="1">
    <source>
        <dbReference type="EMBL" id="XDO96768.1"/>
    </source>
</evidence>
<name>A0AB39KTY7_9CAUL</name>
<accession>A0AB39KTY7</accession>